<comment type="caution">
    <text evidence="1">The sequence shown here is derived from an EMBL/GenBank/DDBJ whole genome shotgun (WGS) entry which is preliminary data.</text>
</comment>
<keyword evidence="2" id="KW-1185">Reference proteome</keyword>
<dbReference type="EMBL" id="JAKLMC020000035">
    <property type="protein sequence ID" value="KAK5949505.1"/>
    <property type="molecule type" value="Genomic_DNA"/>
</dbReference>
<gene>
    <name evidence="1" type="ORF">OHC33_009498</name>
</gene>
<reference evidence="1 2" key="1">
    <citation type="submission" date="2022-12" db="EMBL/GenBank/DDBJ databases">
        <title>Genomic features and morphological characterization of a novel Knufia sp. strain isolated from spacecraft assembly facility.</title>
        <authorList>
            <person name="Teixeira M."/>
            <person name="Chander A.M."/>
            <person name="Stajich J.E."/>
            <person name="Venkateswaran K."/>
        </authorList>
    </citation>
    <scope>NUCLEOTIDE SEQUENCE [LARGE SCALE GENOMIC DNA]</scope>
    <source>
        <strain evidence="1 2">FJI-L2-BK-P2</strain>
    </source>
</reference>
<dbReference type="AlphaFoldDB" id="A0AAN8I479"/>
<name>A0AAN8I479_9EURO</name>
<organism evidence="1 2">
    <name type="scientific">Knufia fluminis</name>
    <dbReference type="NCBI Taxonomy" id="191047"/>
    <lineage>
        <taxon>Eukaryota</taxon>
        <taxon>Fungi</taxon>
        <taxon>Dikarya</taxon>
        <taxon>Ascomycota</taxon>
        <taxon>Pezizomycotina</taxon>
        <taxon>Eurotiomycetes</taxon>
        <taxon>Chaetothyriomycetidae</taxon>
        <taxon>Chaetothyriales</taxon>
        <taxon>Trichomeriaceae</taxon>
        <taxon>Knufia</taxon>
    </lineage>
</organism>
<accession>A0AAN8I479</accession>
<proteinExistence type="predicted"/>
<evidence type="ECO:0000313" key="2">
    <source>
        <dbReference type="Proteomes" id="UP001316803"/>
    </source>
</evidence>
<sequence length="402" mass="46688">MSTFLRRQPEVHEDVDLRRVESFELPYDDQYSSPLFSVLPGEIRDLIYRYALSDYEDMTRAYDHETCYRRPEYMAPRKTDTALLRTCQAIYTNCWFMPWTQAQHTFFLAAGSRKPTRTTEPHQMARMSQLIENLHPEASPRSKEVENVQIFAQLYILEPGHQLNRLLQIPHFTPRTITITLRHTDIWYWENDHPIYTDTPWVRLARFPASVSTLRIQFESIERRKPQVDYVSSQAREDWFFQRTDDVHLVANAGCPSEELRWTGSSSWEGRRWIRDEDDREPSVLHYYLVTVTFKPASLVEDAAGYQARKNKTIAPKIVVPADVAAKTQIPGGGANASLQLTLLEKAGVTSDTPASDALTIYQEWVMTQEARRREINAERRHAAQMLAAQRRQQQQAGGQQP</sequence>
<evidence type="ECO:0000313" key="1">
    <source>
        <dbReference type="EMBL" id="KAK5949505.1"/>
    </source>
</evidence>
<protein>
    <submittedName>
        <fullName evidence="1">Uncharacterized protein</fullName>
    </submittedName>
</protein>
<dbReference type="Proteomes" id="UP001316803">
    <property type="component" value="Unassembled WGS sequence"/>
</dbReference>